<name>G6EY04_9PROT</name>
<gene>
    <name evidence="1" type="ORF">CIN_03240</name>
</gene>
<dbReference type="RefSeq" id="WP_008853314.1">
    <property type="nucleotide sequence ID" value="NZ_AGFR01000003.1"/>
</dbReference>
<accession>G6EY04</accession>
<evidence type="ECO:0000313" key="2">
    <source>
        <dbReference type="Proteomes" id="UP000005939"/>
    </source>
</evidence>
<proteinExistence type="predicted"/>
<evidence type="ECO:0000313" key="1">
    <source>
        <dbReference type="EMBL" id="EHD14392.1"/>
    </source>
</evidence>
<dbReference type="AlphaFoldDB" id="G6EY04"/>
<reference evidence="1 2" key="1">
    <citation type="submission" date="2011-10" db="EMBL/GenBank/DDBJ databases">
        <title>Genome Sequence of Commensalibacter intestini A911, isolated from Drosophila gut.</title>
        <authorList>
            <person name="Lee W.-J."/>
            <person name="Kim E.-K."/>
        </authorList>
    </citation>
    <scope>NUCLEOTIDE SEQUENCE [LARGE SCALE GENOMIC DNA]</scope>
    <source>
        <strain evidence="1 2">A911</strain>
    </source>
</reference>
<comment type="caution">
    <text evidence="1">The sequence shown here is derived from an EMBL/GenBank/DDBJ whole genome shotgun (WGS) entry which is preliminary data.</text>
</comment>
<organism evidence="1 2">
    <name type="scientific">Commensalibacter intestini A911</name>
    <dbReference type="NCBI Taxonomy" id="1088868"/>
    <lineage>
        <taxon>Bacteria</taxon>
        <taxon>Pseudomonadati</taxon>
        <taxon>Pseudomonadota</taxon>
        <taxon>Alphaproteobacteria</taxon>
        <taxon>Acetobacterales</taxon>
        <taxon>Acetobacteraceae</taxon>
    </lineage>
</organism>
<dbReference type="EMBL" id="AGFR01000003">
    <property type="protein sequence ID" value="EHD14392.1"/>
    <property type="molecule type" value="Genomic_DNA"/>
</dbReference>
<dbReference type="Proteomes" id="UP000005939">
    <property type="component" value="Unassembled WGS sequence"/>
</dbReference>
<protein>
    <submittedName>
        <fullName evidence="1">Uncharacterized protein</fullName>
    </submittedName>
</protein>
<sequence length="43" mass="4979">MSKTVTLLNNHYGISKETNHKEQFSAWNITVKVSLIAFNKEQQ</sequence>